<dbReference type="SUPFAM" id="SSF56801">
    <property type="entry name" value="Acetyl-CoA synthetase-like"/>
    <property type="match status" value="1"/>
</dbReference>
<dbReference type="InterPro" id="IPR042099">
    <property type="entry name" value="ANL_N_sf"/>
</dbReference>
<dbReference type="Gene3D" id="3.40.50.12780">
    <property type="entry name" value="N-terminal domain of ligase-like"/>
    <property type="match status" value="1"/>
</dbReference>
<gene>
    <name evidence="1" type="primary">Acsbg1</name>
    <name evidence="1" type="ORF">E2C01_094294</name>
</gene>
<dbReference type="EMBL" id="VSRR010116088">
    <property type="protein sequence ID" value="MPC98908.1"/>
    <property type="molecule type" value="Genomic_DNA"/>
</dbReference>
<evidence type="ECO:0000313" key="1">
    <source>
        <dbReference type="EMBL" id="MPC98908.1"/>
    </source>
</evidence>
<dbReference type="GO" id="GO:0005737">
    <property type="term" value="C:cytoplasm"/>
    <property type="evidence" value="ECO:0007669"/>
    <property type="project" value="TreeGrafter"/>
</dbReference>
<accession>A0A5B7K196</accession>
<organism evidence="1 2">
    <name type="scientific">Portunus trituberculatus</name>
    <name type="common">Swimming crab</name>
    <name type="synonym">Neptunus trituberculatus</name>
    <dbReference type="NCBI Taxonomy" id="210409"/>
    <lineage>
        <taxon>Eukaryota</taxon>
        <taxon>Metazoa</taxon>
        <taxon>Ecdysozoa</taxon>
        <taxon>Arthropoda</taxon>
        <taxon>Crustacea</taxon>
        <taxon>Multicrustacea</taxon>
        <taxon>Malacostraca</taxon>
        <taxon>Eumalacostraca</taxon>
        <taxon>Eucarida</taxon>
        <taxon>Decapoda</taxon>
        <taxon>Pleocyemata</taxon>
        <taxon>Brachyura</taxon>
        <taxon>Eubrachyura</taxon>
        <taxon>Portunoidea</taxon>
        <taxon>Portunidae</taxon>
        <taxon>Portuninae</taxon>
        <taxon>Portunus</taxon>
    </lineage>
</organism>
<dbReference type="OrthoDB" id="3633556at2759"/>
<evidence type="ECO:0000313" key="2">
    <source>
        <dbReference type="Proteomes" id="UP000324222"/>
    </source>
</evidence>
<proteinExistence type="predicted"/>
<comment type="caution">
    <text evidence="1">The sequence shown here is derived from an EMBL/GenBank/DDBJ whole genome shotgun (WGS) entry which is preliminary data.</text>
</comment>
<protein>
    <submittedName>
        <fullName evidence="1">Long-chain-fatty-acid--CoA ligase ACSBG1</fullName>
    </submittedName>
</protein>
<name>A0A5B7K196_PORTR</name>
<reference evidence="1 2" key="1">
    <citation type="submission" date="2019-05" db="EMBL/GenBank/DDBJ databases">
        <title>Another draft genome of Portunus trituberculatus and its Hox gene families provides insights of decapod evolution.</title>
        <authorList>
            <person name="Jeong J.-H."/>
            <person name="Song I."/>
            <person name="Kim S."/>
            <person name="Choi T."/>
            <person name="Kim D."/>
            <person name="Ryu S."/>
            <person name="Kim W."/>
        </authorList>
    </citation>
    <scope>NUCLEOTIDE SEQUENCE [LARGE SCALE GENOMIC DNA]</scope>
    <source>
        <tissue evidence="1">Muscle</tissue>
    </source>
</reference>
<keyword evidence="1" id="KW-0436">Ligase</keyword>
<sequence>MGYLKMPEKTNETIDDEGWMCTGDIGSFNDDGFLYITGRIKELVITAGGENIPPLLIEDAVKKELPFISNAMLVGDRQKYVVIYLS</sequence>
<dbReference type="GO" id="GO:0042759">
    <property type="term" value="P:long-chain fatty acid biosynthetic process"/>
    <property type="evidence" value="ECO:0007669"/>
    <property type="project" value="TreeGrafter"/>
</dbReference>
<dbReference type="AlphaFoldDB" id="A0A5B7K196"/>
<keyword evidence="2" id="KW-1185">Reference proteome</keyword>
<dbReference type="GO" id="GO:0004467">
    <property type="term" value="F:long-chain fatty acid-CoA ligase activity"/>
    <property type="evidence" value="ECO:0007669"/>
    <property type="project" value="TreeGrafter"/>
</dbReference>
<dbReference type="Proteomes" id="UP000324222">
    <property type="component" value="Unassembled WGS sequence"/>
</dbReference>
<dbReference type="PANTHER" id="PTHR24096:SF391">
    <property type="entry name" value="LONG-CHAIN-FATTY-ACID--COA LIGASE HEIMDALL-RELATED"/>
    <property type="match status" value="1"/>
</dbReference>
<dbReference type="PANTHER" id="PTHR24096">
    <property type="entry name" value="LONG-CHAIN-FATTY-ACID--COA LIGASE"/>
    <property type="match status" value="1"/>
</dbReference>